<evidence type="ECO:0000256" key="1">
    <source>
        <dbReference type="ARBA" id="ARBA00010333"/>
    </source>
</evidence>
<comment type="similarity">
    <text evidence="1">Belongs to the bacterial solute-binding protein 3 family.</text>
</comment>
<evidence type="ECO:0000259" key="5">
    <source>
        <dbReference type="SMART" id="SM00062"/>
    </source>
</evidence>
<keyword evidence="7" id="KW-1185">Reference proteome</keyword>
<dbReference type="InterPro" id="IPR051455">
    <property type="entry name" value="Bact_solute-bind_prot3"/>
</dbReference>
<dbReference type="InterPro" id="IPR001638">
    <property type="entry name" value="Solute-binding_3/MltF_N"/>
</dbReference>
<dbReference type="GO" id="GO:0006865">
    <property type="term" value="P:amino acid transport"/>
    <property type="evidence" value="ECO:0007669"/>
    <property type="project" value="TreeGrafter"/>
</dbReference>
<protein>
    <submittedName>
        <fullName evidence="6">Amino acid ABC transporter substrate-binding protein, PAAT family</fullName>
    </submittedName>
</protein>
<reference evidence="7" key="1">
    <citation type="journal article" date="2013" name="Proc. Natl. Acad. Sci. U.S.A.">
        <title>Improving the coverage of the cyanobacterial phylum using diversity-driven genome sequencing.</title>
        <authorList>
            <person name="Shih P.M."/>
            <person name="Wu D."/>
            <person name="Latifi A."/>
            <person name="Axen S.D."/>
            <person name="Fewer D.P."/>
            <person name="Talla E."/>
            <person name="Calteau A."/>
            <person name="Cai F."/>
            <person name="Tandeau de Marsac N."/>
            <person name="Rippka R."/>
            <person name="Herdman M."/>
            <person name="Sivonen K."/>
            <person name="Coursin T."/>
            <person name="Laurent T."/>
            <person name="Goodwin L."/>
            <person name="Nolan M."/>
            <person name="Davenport K.W."/>
            <person name="Han C.S."/>
            <person name="Rubin E.M."/>
            <person name="Eisen J.A."/>
            <person name="Woyke T."/>
            <person name="Gugger M."/>
            <person name="Kerfeld C.A."/>
        </authorList>
    </citation>
    <scope>NUCLEOTIDE SEQUENCE [LARGE SCALE GENOMIC DNA]</scope>
    <source>
        <strain evidence="7">ATCC 29371 / PCC 7437</strain>
    </source>
</reference>
<dbReference type="CDD" id="cd13688">
    <property type="entry name" value="PBP2_GltI_DEBP"/>
    <property type="match status" value="1"/>
</dbReference>
<feature type="chain" id="PRO_5003938108" evidence="4">
    <location>
        <begin position="25"/>
        <end position="284"/>
    </location>
</feature>
<evidence type="ECO:0000256" key="3">
    <source>
        <dbReference type="ARBA" id="ARBA00022729"/>
    </source>
</evidence>
<dbReference type="GO" id="GO:0030288">
    <property type="term" value="C:outer membrane-bounded periplasmic space"/>
    <property type="evidence" value="ECO:0007669"/>
    <property type="project" value="TreeGrafter"/>
</dbReference>
<keyword evidence="3 4" id="KW-0732">Signal</keyword>
<feature type="domain" description="Solute-binding protein family 3/N-terminal" evidence="5">
    <location>
        <begin position="36"/>
        <end position="267"/>
    </location>
</feature>
<dbReference type="PANTHER" id="PTHR30085">
    <property type="entry name" value="AMINO ACID ABC TRANSPORTER PERMEASE"/>
    <property type="match status" value="1"/>
</dbReference>
<evidence type="ECO:0000313" key="6">
    <source>
        <dbReference type="EMBL" id="AFZ37167.1"/>
    </source>
</evidence>
<dbReference type="Pfam" id="PF00497">
    <property type="entry name" value="SBP_bac_3"/>
    <property type="match status" value="1"/>
</dbReference>
<dbReference type="Proteomes" id="UP000010473">
    <property type="component" value="Chromosome"/>
</dbReference>
<dbReference type="KEGG" id="scs:Sta7437_3670"/>
<feature type="signal peptide" evidence="4">
    <location>
        <begin position="1"/>
        <end position="24"/>
    </location>
</feature>
<organism evidence="6 7">
    <name type="scientific">Stanieria cyanosphaera (strain ATCC 29371 / PCC 7437)</name>
    <dbReference type="NCBI Taxonomy" id="111780"/>
    <lineage>
        <taxon>Bacteria</taxon>
        <taxon>Bacillati</taxon>
        <taxon>Cyanobacteriota</taxon>
        <taxon>Cyanophyceae</taxon>
        <taxon>Pleurocapsales</taxon>
        <taxon>Dermocarpellaceae</taxon>
        <taxon>Stanieria</taxon>
    </lineage>
</organism>
<dbReference type="EMBL" id="CP003653">
    <property type="protein sequence ID" value="AFZ37167.1"/>
    <property type="molecule type" value="Genomic_DNA"/>
</dbReference>
<proteinExistence type="inferred from homology"/>
<dbReference type="STRING" id="111780.Sta7437_3670"/>
<sequence>MIKYQIKIGVLLGLILSIPLSATAATVLENIQKTGVVKVAIREDAAPFGYTDTTGNLQGYCLDFFSLLEKKLINQLKRNTLIFRVLKSRVDNRFDLVTEGFVQLECGPNTIRSQLQEQVVFSQPFFMTGTQFLIRQSNNNLFNLDTNLNQLRLGVIEATSTEKYLRDRYPQAQLTLFRGVTARSRGVQALAQGKIDAMVSDGILLRAEAQQQNLSLANYSLIPEQPLTCDSYGMLLPQGDRSWQDFVNSVITSPESKELLNKWFGDIIPYTQITEANCQNNSEF</sequence>
<dbReference type="AlphaFoldDB" id="K9XZR6"/>
<dbReference type="eggNOG" id="COG0834">
    <property type="taxonomic scope" value="Bacteria"/>
</dbReference>
<evidence type="ECO:0000313" key="7">
    <source>
        <dbReference type="Proteomes" id="UP000010473"/>
    </source>
</evidence>
<dbReference type="HOGENOM" id="CLU_019602_0_1_3"/>
<dbReference type="SUPFAM" id="SSF53850">
    <property type="entry name" value="Periplasmic binding protein-like II"/>
    <property type="match status" value="1"/>
</dbReference>
<dbReference type="PANTHER" id="PTHR30085:SF6">
    <property type="entry name" value="ABC TRANSPORTER GLUTAMINE-BINDING PROTEIN GLNH"/>
    <property type="match status" value="1"/>
</dbReference>
<evidence type="ECO:0000256" key="2">
    <source>
        <dbReference type="ARBA" id="ARBA00022448"/>
    </source>
</evidence>
<accession>K9XZR6</accession>
<dbReference type="SMART" id="SM00062">
    <property type="entry name" value="PBPb"/>
    <property type="match status" value="1"/>
</dbReference>
<dbReference type="Gene3D" id="3.40.190.10">
    <property type="entry name" value="Periplasmic binding protein-like II"/>
    <property type="match status" value="2"/>
</dbReference>
<gene>
    <name evidence="6" type="ordered locus">Sta7437_3670</name>
</gene>
<name>K9XZR6_STAC7</name>
<dbReference type="RefSeq" id="WP_015194828.1">
    <property type="nucleotide sequence ID" value="NC_019748.1"/>
</dbReference>
<dbReference type="GO" id="GO:0005576">
    <property type="term" value="C:extracellular region"/>
    <property type="evidence" value="ECO:0007669"/>
    <property type="project" value="TreeGrafter"/>
</dbReference>
<evidence type="ECO:0000256" key="4">
    <source>
        <dbReference type="SAM" id="SignalP"/>
    </source>
</evidence>
<keyword evidence="2" id="KW-0813">Transport</keyword>